<dbReference type="PANTHER" id="PTHR47150:SF5">
    <property type="entry name" value="OS07G0546750 PROTEIN"/>
    <property type="match status" value="1"/>
</dbReference>
<proteinExistence type="predicted"/>
<reference evidence="1" key="1">
    <citation type="journal article" date="2012" name="Nat. Commun.">
        <title>The genome of Prunus mume.</title>
        <authorList>
            <person name="Zhang Q."/>
            <person name="Chen W."/>
            <person name="Sun L."/>
            <person name="Zhao F."/>
            <person name="Huang B."/>
            <person name="Yang W."/>
            <person name="Tao Y."/>
            <person name="Wang J."/>
            <person name="Yuan Z."/>
            <person name="Fan G."/>
            <person name="Xing Z."/>
            <person name="Han C."/>
            <person name="Pan H."/>
            <person name="Zhong X."/>
            <person name="Shi W."/>
            <person name="Liang X."/>
            <person name="Du D."/>
            <person name="Sun F."/>
            <person name="Xu Z."/>
            <person name="Hao R."/>
            <person name="Lv T."/>
            <person name="Lv Y."/>
            <person name="Zheng Z."/>
            <person name="Sun M."/>
            <person name="Luo L."/>
            <person name="Cai M."/>
            <person name="Gao Y."/>
            <person name="Wang J."/>
            <person name="Yin Y."/>
            <person name="Xu X."/>
            <person name="Cheng T."/>
            <person name="Wang J."/>
        </authorList>
    </citation>
    <scope>NUCLEOTIDE SEQUENCE [LARGE SCALE GENOMIC DNA]</scope>
</reference>
<dbReference type="PANTHER" id="PTHR47150">
    <property type="entry name" value="OS12G0169200 PROTEIN"/>
    <property type="match status" value="1"/>
</dbReference>
<name>A0ABM0NMS5_PRUMU</name>
<evidence type="ECO:0000313" key="2">
    <source>
        <dbReference type="RefSeq" id="XP_008227115.1"/>
    </source>
</evidence>
<keyword evidence="1" id="KW-1185">Reference proteome</keyword>
<accession>A0ABM0NMS5</accession>
<dbReference type="RefSeq" id="XP_008227115.1">
    <property type="nucleotide sequence ID" value="XM_008228893.1"/>
</dbReference>
<organism evidence="1 2">
    <name type="scientific">Prunus mume</name>
    <name type="common">Japanese apricot</name>
    <name type="synonym">Armeniaca mume</name>
    <dbReference type="NCBI Taxonomy" id="102107"/>
    <lineage>
        <taxon>Eukaryota</taxon>
        <taxon>Viridiplantae</taxon>
        <taxon>Streptophyta</taxon>
        <taxon>Embryophyta</taxon>
        <taxon>Tracheophyta</taxon>
        <taxon>Spermatophyta</taxon>
        <taxon>Magnoliopsida</taxon>
        <taxon>eudicotyledons</taxon>
        <taxon>Gunneridae</taxon>
        <taxon>Pentapetalae</taxon>
        <taxon>rosids</taxon>
        <taxon>fabids</taxon>
        <taxon>Rosales</taxon>
        <taxon>Rosaceae</taxon>
        <taxon>Amygdaloideae</taxon>
        <taxon>Amygdaleae</taxon>
        <taxon>Prunus</taxon>
    </lineage>
</organism>
<reference evidence="2" key="2">
    <citation type="submission" date="2025-08" db="UniProtKB">
        <authorList>
            <consortium name="RefSeq"/>
        </authorList>
    </citation>
    <scope>IDENTIFICATION</scope>
</reference>
<dbReference type="GeneID" id="103326646"/>
<protein>
    <submittedName>
        <fullName evidence="2">Uncharacterized protein LOC103326646</fullName>
    </submittedName>
</protein>
<sequence>MANNGYDSSSSDETGANIIFLEMFENYQRKKAAKKEKTSMVVHGGTSSQRRTIPRDRVSAHENLFQNYFSNHPLYPPSNFRNRFRMRRELFNRIMEQIVPFDDYFKQKPDTTGKLGFSPQVKMTAAMRMLAYGTAADLNDDYLKIADTTSFEACKRFCHAVNNLYGAEYLRKPTRADLQKLLQKAEERGFPGMLGSLDCMHWNIAVGQEVARLLPLE</sequence>
<gene>
    <name evidence="2" type="primary">LOC103326646</name>
</gene>
<dbReference type="Pfam" id="PF04827">
    <property type="entry name" value="Plant_tran"/>
    <property type="match status" value="1"/>
</dbReference>
<dbReference type="InterPro" id="IPR006912">
    <property type="entry name" value="Harbinger_derived_prot"/>
</dbReference>
<dbReference type="Proteomes" id="UP000694861">
    <property type="component" value="Linkage group LG3"/>
</dbReference>
<evidence type="ECO:0000313" key="1">
    <source>
        <dbReference type="Proteomes" id="UP000694861"/>
    </source>
</evidence>